<keyword evidence="1" id="KW-0732">Signal</keyword>
<dbReference type="EMBL" id="QBKR01000018">
    <property type="protein sequence ID" value="PTX58131.1"/>
    <property type="molecule type" value="Genomic_DNA"/>
</dbReference>
<feature type="chain" id="PRO_5038601313" description="Intracellular proteinase inhibitor BsuPI" evidence="1">
    <location>
        <begin position="22"/>
        <end position="155"/>
    </location>
</feature>
<dbReference type="Proteomes" id="UP000244240">
    <property type="component" value="Unassembled WGS sequence"/>
</dbReference>
<evidence type="ECO:0008006" key="4">
    <source>
        <dbReference type="Google" id="ProtNLM"/>
    </source>
</evidence>
<dbReference type="OrthoDB" id="2989208at2"/>
<dbReference type="RefSeq" id="WP_108024733.1">
    <property type="nucleotide sequence ID" value="NZ_QBKR01000018.1"/>
</dbReference>
<comment type="caution">
    <text evidence="2">The sequence shown here is derived from an EMBL/GenBank/DDBJ whole genome shotgun (WGS) entry which is preliminary data.</text>
</comment>
<organism evidence="2 3">
    <name type="scientific">Melghirimyces profundicolus</name>
    <dbReference type="NCBI Taxonomy" id="1242148"/>
    <lineage>
        <taxon>Bacteria</taxon>
        <taxon>Bacillati</taxon>
        <taxon>Bacillota</taxon>
        <taxon>Bacilli</taxon>
        <taxon>Bacillales</taxon>
        <taxon>Thermoactinomycetaceae</taxon>
        <taxon>Melghirimyces</taxon>
    </lineage>
</organism>
<accession>A0A2T6BPY6</accession>
<reference evidence="2 3" key="1">
    <citation type="submission" date="2018-04" db="EMBL/GenBank/DDBJ databases">
        <title>Genomic Encyclopedia of Archaeal and Bacterial Type Strains, Phase II (KMG-II): from individual species to whole genera.</title>
        <authorList>
            <person name="Goeker M."/>
        </authorList>
    </citation>
    <scope>NUCLEOTIDE SEQUENCE [LARGE SCALE GENOMIC DNA]</scope>
    <source>
        <strain evidence="2 3">DSM 45787</strain>
    </source>
</reference>
<evidence type="ECO:0000313" key="2">
    <source>
        <dbReference type="EMBL" id="PTX58131.1"/>
    </source>
</evidence>
<evidence type="ECO:0000313" key="3">
    <source>
        <dbReference type="Proteomes" id="UP000244240"/>
    </source>
</evidence>
<dbReference type="AlphaFoldDB" id="A0A2T6BPY6"/>
<gene>
    <name evidence="2" type="ORF">C8P63_1184</name>
</gene>
<proteinExistence type="predicted"/>
<keyword evidence="3" id="KW-1185">Reference proteome</keyword>
<name>A0A2T6BPY6_9BACL</name>
<protein>
    <recommendedName>
        <fullName evidence="4">Intracellular proteinase inhibitor BsuPI</fullName>
    </recommendedName>
</protein>
<feature type="signal peptide" evidence="1">
    <location>
        <begin position="1"/>
        <end position="21"/>
    </location>
</feature>
<sequence length="155" mass="17718">MKKVWILGVCAVLLITGSGCGLLTNKESTEADAAKEAKGPKVAKIEFGDYPQDEGNFKVLNKRKHFGKDENFALVFRLPKGKQFDTTRLKFQIINKKGDRVLQEIIQEVEPDSSKYKWEFSSDFDFHGFYETGDYQIKVWRGKDLLAEGDFIITE</sequence>
<evidence type="ECO:0000256" key="1">
    <source>
        <dbReference type="SAM" id="SignalP"/>
    </source>
</evidence>
<dbReference type="PROSITE" id="PS51257">
    <property type="entry name" value="PROKAR_LIPOPROTEIN"/>
    <property type="match status" value="1"/>
</dbReference>